<reference evidence="2 3" key="1">
    <citation type="submission" date="2018-11" db="EMBL/GenBank/DDBJ databases">
        <title>Genomic Encyclopedia of Type Strains, Phase IV (KMG-IV): sequencing the most valuable type-strain genomes for metagenomic binning, comparative biology and taxonomic classification.</title>
        <authorList>
            <person name="Goeker M."/>
        </authorList>
    </citation>
    <scope>NUCLEOTIDE SEQUENCE [LARGE SCALE GENOMIC DNA]</scope>
    <source>
        <strain evidence="2 3">DSM 100316</strain>
    </source>
</reference>
<name>A0A3N2E1X1_9GAMM</name>
<dbReference type="OrthoDB" id="7063548at2"/>
<dbReference type="RefSeq" id="WP_123711462.1">
    <property type="nucleotide sequence ID" value="NZ_RKHR01000003.1"/>
</dbReference>
<dbReference type="AlphaFoldDB" id="A0A3N2E1X1"/>
<gene>
    <name evidence="2" type="ORF">EDC56_1102</name>
</gene>
<organism evidence="2 3">
    <name type="scientific">Sinobacterium caligoides</name>
    <dbReference type="NCBI Taxonomy" id="933926"/>
    <lineage>
        <taxon>Bacteria</taxon>
        <taxon>Pseudomonadati</taxon>
        <taxon>Pseudomonadota</taxon>
        <taxon>Gammaproteobacteria</taxon>
        <taxon>Cellvibrionales</taxon>
        <taxon>Spongiibacteraceae</taxon>
        <taxon>Sinobacterium</taxon>
    </lineage>
</organism>
<protein>
    <recommendedName>
        <fullName evidence="4">Signal transducing protein</fullName>
    </recommendedName>
</protein>
<dbReference type="EMBL" id="RKHR01000003">
    <property type="protein sequence ID" value="ROS05565.1"/>
    <property type="molecule type" value="Genomic_DNA"/>
</dbReference>
<keyword evidence="1" id="KW-0472">Membrane</keyword>
<dbReference type="Proteomes" id="UP000275394">
    <property type="component" value="Unassembled WGS sequence"/>
</dbReference>
<evidence type="ECO:0000256" key="1">
    <source>
        <dbReference type="SAM" id="Phobius"/>
    </source>
</evidence>
<proteinExistence type="predicted"/>
<keyword evidence="1" id="KW-1133">Transmembrane helix</keyword>
<evidence type="ECO:0000313" key="3">
    <source>
        <dbReference type="Proteomes" id="UP000275394"/>
    </source>
</evidence>
<accession>A0A3N2E1X1</accession>
<keyword evidence="1" id="KW-0812">Transmembrane</keyword>
<comment type="caution">
    <text evidence="2">The sequence shown here is derived from an EMBL/GenBank/DDBJ whole genome shotgun (WGS) entry which is preliminary data.</text>
</comment>
<keyword evidence="3" id="KW-1185">Reference proteome</keyword>
<sequence>MKILFHTTEKTEATNIKLRFELAGIPVFIGSEDTGPALGFVYANKYTVWVCLDHQHEDAVLLLKDEAHEVTTAIDVSGYYQYIEDEQKKSANKNYDRIMLAVVLSCVGIFIAWAYQQGVFTQ</sequence>
<evidence type="ECO:0008006" key="4">
    <source>
        <dbReference type="Google" id="ProtNLM"/>
    </source>
</evidence>
<evidence type="ECO:0000313" key="2">
    <source>
        <dbReference type="EMBL" id="ROS05565.1"/>
    </source>
</evidence>
<feature type="transmembrane region" description="Helical" evidence="1">
    <location>
        <begin position="98"/>
        <end position="116"/>
    </location>
</feature>